<evidence type="ECO:0000313" key="7">
    <source>
        <dbReference type="Proteomes" id="UP001596043"/>
    </source>
</evidence>
<comment type="caution">
    <text evidence="6">The sequence shown here is derived from an EMBL/GenBank/DDBJ whole genome shotgun (WGS) entry which is preliminary data.</text>
</comment>
<sequence length="510" mass="58358">MKLSILTLLVCLLTHSISSQTSLKDIDLKNGKYTVGFTHYTTIDSTRSYISKPDINAIPSFRPIPVSIWYPSTIHSKNRSPLSVLNYMEILKEEEEWEHLPNYFLLDWFYFKNTPENQQHLTEITTAFKDLSPAKGAFPVVIYAPGFEFSSIENFALCELLASHGYIVIASPSRGATSKRYQKPERAIETQARDLEFLIKEISDFPSADMKHVGTMGYSFGGISNILLQMRNPIIKANLSLDGTIRYNPDLLKSTAFYDLKKANIPFMHLAQKEIPKAIMEQENMPNALNTDFTFYDELTESDAYKIRLHDLSHTYFSTLGVLFAGRDPKQDKSDEQIMASYKIAATYGLQFMNAYLKNEQASLEFIRNTPQENKISTDLISIELKKAATKKAFEFYDFLKLAKQQAYKNMLTLYKDQKRKHPALIIPEGNLNTLGLQLIFNPITSKEGIAVYEFATMLYPNSANLYDSLAEGYVYLEDTKNAIRYFEKSLSLDPTNQNAIQRLKELRPY</sequence>
<keyword evidence="3" id="KW-0443">Lipid metabolism</keyword>
<dbReference type="PANTHER" id="PTHR10272:SF0">
    <property type="entry name" value="PLATELET-ACTIVATING FACTOR ACETYLHYDROLASE"/>
    <property type="match status" value="1"/>
</dbReference>
<dbReference type="EMBL" id="JBHSFV010000011">
    <property type="protein sequence ID" value="MFC4635551.1"/>
    <property type="molecule type" value="Genomic_DNA"/>
</dbReference>
<feature type="signal peptide" evidence="5">
    <location>
        <begin position="1"/>
        <end position="21"/>
    </location>
</feature>
<dbReference type="GO" id="GO:0016787">
    <property type="term" value="F:hydrolase activity"/>
    <property type="evidence" value="ECO:0007669"/>
    <property type="project" value="UniProtKB-KW"/>
</dbReference>
<proteinExistence type="predicted"/>
<dbReference type="InterPro" id="IPR011990">
    <property type="entry name" value="TPR-like_helical_dom_sf"/>
</dbReference>
<dbReference type="SUPFAM" id="SSF48452">
    <property type="entry name" value="TPR-like"/>
    <property type="match status" value="1"/>
</dbReference>
<dbReference type="InterPro" id="IPR029058">
    <property type="entry name" value="AB_hydrolase_fold"/>
</dbReference>
<name>A0ABV9I1N4_9FLAO</name>
<evidence type="ECO:0000256" key="3">
    <source>
        <dbReference type="ARBA" id="ARBA00023098"/>
    </source>
</evidence>
<dbReference type="PANTHER" id="PTHR10272">
    <property type="entry name" value="PLATELET-ACTIVATING FACTOR ACETYLHYDROLASE"/>
    <property type="match status" value="1"/>
</dbReference>
<reference evidence="7" key="1">
    <citation type="journal article" date="2019" name="Int. J. Syst. Evol. Microbiol.">
        <title>The Global Catalogue of Microorganisms (GCM) 10K type strain sequencing project: providing services to taxonomists for standard genome sequencing and annotation.</title>
        <authorList>
            <consortium name="The Broad Institute Genomics Platform"/>
            <consortium name="The Broad Institute Genome Sequencing Center for Infectious Disease"/>
            <person name="Wu L."/>
            <person name="Ma J."/>
        </authorList>
    </citation>
    <scope>NUCLEOTIDE SEQUENCE [LARGE SCALE GENOMIC DNA]</scope>
    <source>
        <strain evidence="7">YJ-61-S</strain>
    </source>
</reference>
<feature type="chain" id="PRO_5046320783" evidence="5">
    <location>
        <begin position="22"/>
        <end position="510"/>
    </location>
</feature>
<evidence type="ECO:0000313" key="6">
    <source>
        <dbReference type="EMBL" id="MFC4635551.1"/>
    </source>
</evidence>
<dbReference type="RefSeq" id="WP_379980890.1">
    <property type="nucleotide sequence ID" value="NZ_JBHSFV010000011.1"/>
</dbReference>
<dbReference type="Gene3D" id="3.40.50.1820">
    <property type="entry name" value="alpha/beta hydrolase"/>
    <property type="match status" value="1"/>
</dbReference>
<feature type="repeat" description="TPR" evidence="4">
    <location>
        <begin position="464"/>
        <end position="497"/>
    </location>
</feature>
<keyword evidence="5" id="KW-0732">Signal</keyword>
<organism evidence="6 7">
    <name type="scientific">Dokdonia ponticola</name>
    <dbReference type="NCBI Taxonomy" id="2041041"/>
    <lineage>
        <taxon>Bacteria</taxon>
        <taxon>Pseudomonadati</taxon>
        <taxon>Bacteroidota</taxon>
        <taxon>Flavobacteriia</taxon>
        <taxon>Flavobacteriales</taxon>
        <taxon>Flavobacteriaceae</taxon>
        <taxon>Dokdonia</taxon>
    </lineage>
</organism>
<dbReference type="Proteomes" id="UP001596043">
    <property type="component" value="Unassembled WGS sequence"/>
</dbReference>
<protein>
    <submittedName>
        <fullName evidence="6">Alpha/beta hydrolase</fullName>
    </submittedName>
</protein>
<evidence type="ECO:0000256" key="4">
    <source>
        <dbReference type="PROSITE-ProRule" id="PRU00339"/>
    </source>
</evidence>
<accession>A0ABV9I1N4</accession>
<keyword evidence="7" id="KW-1185">Reference proteome</keyword>
<dbReference type="InterPro" id="IPR019734">
    <property type="entry name" value="TPR_rpt"/>
</dbReference>
<evidence type="ECO:0000256" key="5">
    <source>
        <dbReference type="SAM" id="SignalP"/>
    </source>
</evidence>
<evidence type="ECO:0000256" key="2">
    <source>
        <dbReference type="ARBA" id="ARBA00022963"/>
    </source>
</evidence>
<dbReference type="SMART" id="SM00028">
    <property type="entry name" value="TPR"/>
    <property type="match status" value="1"/>
</dbReference>
<dbReference type="PROSITE" id="PS50005">
    <property type="entry name" value="TPR"/>
    <property type="match status" value="1"/>
</dbReference>
<keyword evidence="2" id="KW-0442">Lipid degradation</keyword>
<keyword evidence="1 6" id="KW-0378">Hydrolase</keyword>
<dbReference type="Gene3D" id="1.25.40.10">
    <property type="entry name" value="Tetratricopeptide repeat domain"/>
    <property type="match status" value="1"/>
</dbReference>
<gene>
    <name evidence="6" type="ORF">ACFO3O_16695</name>
</gene>
<keyword evidence="4" id="KW-0802">TPR repeat</keyword>
<dbReference type="SUPFAM" id="SSF53474">
    <property type="entry name" value="alpha/beta-Hydrolases"/>
    <property type="match status" value="1"/>
</dbReference>
<evidence type="ECO:0000256" key="1">
    <source>
        <dbReference type="ARBA" id="ARBA00022801"/>
    </source>
</evidence>